<dbReference type="InterPro" id="IPR004838">
    <property type="entry name" value="NHTrfase_class1_PyrdxlP-BS"/>
</dbReference>
<name>A0ABT9Y3K1_9FIRM</name>
<dbReference type="InterPro" id="IPR015422">
    <property type="entry name" value="PyrdxlP-dep_Trfase_small"/>
</dbReference>
<dbReference type="PROSITE" id="PS00105">
    <property type="entry name" value="AA_TRANSFER_CLASS_1"/>
    <property type="match status" value="1"/>
</dbReference>
<dbReference type="CDD" id="cd00609">
    <property type="entry name" value="AAT_like"/>
    <property type="match status" value="1"/>
</dbReference>
<dbReference type="SUPFAM" id="SSF53383">
    <property type="entry name" value="PLP-dependent transferases"/>
    <property type="match status" value="1"/>
</dbReference>
<keyword evidence="1 3" id="KW-0808">Transferase</keyword>
<evidence type="ECO:0000259" key="2">
    <source>
        <dbReference type="Pfam" id="PF00155"/>
    </source>
</evidence>
<dbReference type="GO" id="GO:0004069">
    <property type="term" value="F:L-aspartate:2-oxoglutarate aminotransferase activity"/>
    <property type="evidence" value="ECO:0007669"/>
    <property type="project" value="UniProtKB-EC"/>
</dbReference>
<dbReference type="PANTHER" id="PTHR42691:SF1">
    <property type="entry name" value="ASPARTATE AMINOTRANSFERASE YHDR-RELATED"/>
    <property type="match status" value="1"/>
</dbReference>
<dbReference type="InterPro" id="IPR015424">
    <property type="entry name" value="PyrdxlP-dep_Trfase"/>
</dbReference>
<keyword evidence="4" id="KW-1185">Reference proteome</keyword>
<organism evidence="3 4">
    <name type="scientific">Pectinatus haikarae</name>
    <dbReference type="NCBI Taxonomy" id="349096"/>
    <lineage>
        <taxon>Bacteria</taxon>
        <taxon>Bacillati</taxon>
        <taxon>Bacillota</taxon>
        <taxon>Negativicutes</taxon>
        <taxon>Selenomonadales</taxon>
        <taxon>Selenomonadaceae</taxon>
        <taxon>Pectinatus</taxon>
    </lineage>
</organism>
<comment type="similarity">
    <text evidence="1">Belongs to the class-I pyridoxal-phosphate-dependent aminotransferase family.</text>
</comment>
<proteinExistence type="inferred from homology"/>
<comment type="caution">
    <text evidence="3">The sequence shown here is derived from an EMBL/GenBank/DDBJ whole genome shotgun (WGS) entry which is preliminary data.</text>
</comment>
<evidence type="ECO:0000313" key="4">
    <source>
        <dbReference type="Proteomes" id="UP001239167"/>
    </source>
</evidence>
<dbReference type="InterPro" id="IPR004839">
    <property type="entry name" value="Aminotransferase_I/II_large"/>
</dbReference>
<dbReference type="EC" id="2.6.1.-" evidence="1"/>
<protein>
    <recommendedName>
        <fullName evidence="1">Aminotransferase</fullName>
        <ecNumber evidence="1">2.6.1.-</ecNumber>
    </recommendedName>
</protein>
<dbReference type="PANTHER" id="PTHR42691">
    <property type="entry name" value="ASPARTATE AMINOTRANSFERASE YHDR-RELATED"/>
    <property type="match status" value="1"/>
</dbReference>
<dbReference type="Gene3D" id="3.90.1150.10">
    <property type="entry name" value="Aspartate Aminotransferase, domain 1"/>
    <property type="match status" value="1"/>
</dbReference>
<dbReference type="Proteomes" id="UP001239167">
    <property type="component" value="Unassembled WGS sequence"/>
</dbReference>
<dbReference type="NCBIfam" id="NF005305">
    <property type="entry name" value="PRK06836.1"/>
    <property type="match status" value="1"/>
</dbReference>
<keyword evidence="1 3" id="KW-0032">Aminotransferase</keyword>
<accession>A0ABT9Y3K1</accession>
<evidence type="ECO:0000256" key="1">
    <source>
        <dbReference type="RuleBase" id="RU000481"/>
    </source>
</evidence>
<feature type="domain" description="Aminotransferase class I/classII large" evidence="2">
    <location>
        <begin position="36"/>
        <end position="381"/>
    </location>
</feature>
<dbReference type="Gene3D" id="3.40.640.10">
    <property type="entry name" value="Type I PLP-dependent aspartate aminotransferase-like (Major domain)"/>
    <property type="match status" value="1"/>
</dbReference>
<dbReference type="RefSeq" id="WP_196605858.1">
    <property type="nucleotide sequence ID" value="NZ_CP116940.1"/>
</dbReference>
<comment type="cofactor">
    <cofactor evidence="1">
        <name>pyridoxal 5'-phosphate</name>
        <dbReference type="ChEBI" id="CHEBI:597326"/>
    </cofactor>
</comment>
<gene>
    <name evidence="3" type="ORF">J2S01_000088</name>
</gene>
<sequence length="399" mass="44347">MFSQTMYELGTKKSTIRTIFEYGRKRAAEVGEDNIYDYSLGNPNVPAPAYIKQAIFDILNEEEPCAVHGYTIAPGLVSVREKLADSVNRRFQTNFAAKNFFITGGAAGAITITFKALSEAGDEFITFAPFFPEYKCFVEAAGAKLVVVPPQPADFQIDFTEFEKRISAETKAVIVNSPNNPSGAVYSEKTIKKLTDIMKKKEKEYGHPIFLISDEPYREIAYDNIKVPYLPHYYADTIVCYSYSKSFSLPGERIGYIIVPDEAASFEKIYGAIAGAARVLTHVNAPSLFQRVIARCCDMPSDISTYRQNGTLLYNGLIAAGFKCIKPQGAFYLFPEALEADDYAFCKKAQKFDLLLVPGTDFGCPGHFRASYCIKTSTIEKSLPVFKKLAESYGIGKRS</sequence>
<dbReference type="InterPro" id="IPR015421">
    <property type="entry name" value="PyrdxlP-dep_Trfase_major"/>
</dbReference>
<dbReference type="Pfam" id="PF00155">
    <property type="entry name" value="Aminotran_1_2"/>
    <property type="match status" value="1"/>
</dbReference>
<dbReference type="EMBL" id="JAUSUE010000001">
    <property type="protein sequence ID" value="MDQ0202403.1"/>
    <property type="molecule type" value="Genomic_DNA"/>
</dbReference>
<reference evidence="3 4" key="1">
    <citation type="submission" date="2023-07" db="EMBL/GenBank/DDBJ databases">
        <title>Genomic Encyclopedia of Type Strains, Phase IV (KMG-IV): sequencing the most valuable type-strain genomes for metagenomic binning, comparative biology and taxonomic classification.</title>
        <authorList>
            <person name="Goeker M."/>
        </authorList>
    </citation>
    <scope>NUCLEOTIDE SEQUENCE [LARGE SCALE GENOMIC DNA]</scope>
    <source>
        <strain evidence="3 4">DSM 16980</strain>
    </source>
</reference>
<evidence type="ECO:0000313" key="3">
    <source>
        <dbReference type="EMBL" id="MDQ0202403.1"/>
    </source>
</evidence>